<comment type="caution">
    <text evidence="2">The sequence shown here is derived from an EMBL/GenBank/DDBJ whole genome shotgun (WGS) entry which is preliminary data.</text>
</comment>
<evidence type="ECO:0000256" key="1">
    <source>
        <dbReference type="SAM" id="MobiDB-lite"/>
    </source>
</evidence>
<sequence length="126" mass="13907">MAVLCGVRLLRRPVGGGTGNWILSSLLLCFLDRALRPYCPSRLTRLPPETTTQNTTQNPTQNPNQNTTQNPTQNPNQNPNQNTTQNPNQNPNQNTTQNPNQNPNQNTTQNLQSVASLNPDTMDAMA</sequence>
<keyword evidence="3" id="KW-1185">Reference proteome</keyword>
<feature type="compositionally biased region" description="Low complexity" evidence="1">
    <location>
        <begin position="50"/>
        <end position="110"/>
    </location>
</feature>
<evidence type="ECO:0000313" key="3">
    <source>
        <dbReference type="Proteomes" id="UP001148018"/>
    </source>
</evidence>
<gene>
    <name evidence="2" type="ORF">NHX12_011476</name>
</gene>
<reference evidence="2" key="1">
    <citation type="submission" date="2022-07" db="EMBL/GenBank/DDBJ databases">
        <title>Chromosome-level genome of Muraenolepis orangiensis.</title>
        <authorList>
            <person name="Kim J."/>
        </authorList>
    </citation>
    <scope>NUCLEOTIDE SEQUENCE</scope>
    <source>
        <strain evidence="2">KU_S4_2022</strain>
        <tissue evidence="2">Muscle</tissue>
    </source>
</reference>
<dbReference type="EMBL" id="JANIIK010000116">
    <property type="protein sequence ID" value="KAJ3587881.1"/>
    <property type="molecule type" value="Genomic_DNA"/>
</dbReference>
<accession>A0A9Q0DHT3</accession>
<protein>
    <submittedName>
        <fullName evidence="2">Uncharacterized protein</fullName>
    </submittedName>
</protein>
<proteinExistence type="predicted"/>
<dbReference type="Proteomes" id="UP001148018">
    <property type="component" value="Unassembled WGS sequence"/>
</dbReference>
<feature type="region of interest" description="Disordered" evidence="1">
    <location>
        <begin position="40"/>
        <end position="126"/>
    </location>
</feature>
<organism evidence="2 3">
    <name type="scientific">Muraenolepis orangiensis</name>
    <name type="common">Patagonian moray cod</name>
    <dbReference type="NCBI Taxonomy" id="630683"/>
    <lineage>
        <taxon>Eukaryota</taxon>
        <taxon>Metazoa</taxon>
        <taxon>Chordata</taxon>
        <taxon>Craniata</taxon>
        <taxon>Vertebrata</taxon>
        <taxon>Euteleostomi</taxon>
        <taxon>Actinopterygii</taxon>
        <taxon>Neopterygii</taxon>
        <taxon>Teleostei</taxon>
        <taxon>Neoteleostei</taxon>
        <taxon>Acanthomorphata</taxon>
        <taxon>Zeiogadaria</taxon>
        <taxon>Gadariae</taxon>
        <taxon>Gadiformes</taxon>
        <taxon>Muraenolepidoidei</taxon>
        <taxon>Muraenolepididae</taxon>
        <taxon>Muraenolepis</taxon>
    </lineage>
</organism>
<name>A0A9Q0DHT3_9TELE</name>
<evidence type="ECO:0000313" key="2">
    <source>
        <dbReference type="EMBL" id="KAJ3587881.1"/>
    </source>
</evidence>
<dbReference type="AlphaFoldDB" id="A0A9Q0DHT3"/>